<dbReference type="RefSeq" id="WP_185376042.1">
    <property type="nucleotide sequence ID" value="NZ_JAARPL010000002.1"/>
</dbReference>
<evidence type="ECO:0000256" key="1">
    <source>
        <dbReference type="ARBA" id="ARBA00023125"/>
    </source>
</evidence>
<sequence length="56" mass="6481">MNQVVMVGRLTKGPEQFYIGVAIATFVVAVEQEVIEYFEEQKEESIHRVIWVKPTI</sequence>
<gene>
    <name evidence="3" type="ORF">HB847_03035</name>
</gene>
<evidence type="ECO:0000256" key="2">
    <source>
        <dbReference type="PROSITE-ProRule" id="PRU00252"/>
    </source>
</evidence>
<proteinExistence type="predicted"/>
<dbReference type="InterPro" id="IPR000424">
    <property type="entry name" value="Primosome_PriB/ssb"/>
</dbReference>
<dbReference type="EMBL" id="JAARPL010000002">
    <property type="protein sequence ID" value="MBC1371331.1"/>
    <property type="molecule type" value="Genomic_DNA"/>
</dbReference>
<organism evidence="3 4">
    <name type="scientific">Listeria booriae</name>
    <dbReference type="NCBI Taxonomy" id="1552123"/>
    <lineage>
        <taxon>Bacteria</taxon>
        <taxon>Bacillati</taxon>
        <taxon>Bacillota</taxon>
        <taxon>Bacilli</taxon>
        <taxon>Bacillales</taxon>
        <taxon>Listeriaceae</taxon>
        <taxon>Listeria</taxon>
    </lineage>
</organism>
<dbReference type="Proteomes" id="UP000591929">
    <property type="component" value="Unassembled WGS sequence"/>
</dbReference>
<dbReference type="AlphaFoldDB" id="A0A841XVQ7"/>
<evidence type="ECO:0000313" key="3">
    <source>
        <dbReference type="EMBL" id="MBC1371331.1"/>
    </source>
</evidence>
<dbReference type="InterPro" id="IPR012340">
    <property type="entry name" value="NA-bd_OB-fold"/>
</dbReference>
<dbReference type="Gene3D" id="2.40.50.140">
    <property type="entry name" value="Nucleic acid-binding proteins"/>
    <property type="match status" value="1"/>
</dbReference>
<accession>A0A841XVQ7</accession>
<keyword evidence="1 2" id="KW-0238">DNA-binding</keyword>
<protein>
    <submittedName>
        <fullName evidence="3">Single-stranded DNA-binding protein</fullName>
    </submittedName>
</protein>
<comment type="caution">
    <text evidence="3">The sequence shown here is derived from an EMBL/GenBank/DDBJ whole genome shotgun (WGS) entry which is preliminary data.</text>
</comment>
<name>A0A841XVQ7_9LIST</name>
<evidence type="ECO:0000313" key="4">
    <source>
        <dbReference type="Proteomes" id="UP000591929"/>
    </source>
</evidence>
<dbReference type="GO" id="GO:0003697">
    <property type="term" value="F:single-stranded DNA binding"/>
    <property type="evidence" value="ECO:0007669"/>
    <property type="project" value="InterPro"/>
</dbReference>
<dbReference type="PROSITE" id="PS50935">
    <property type="entry name" value="SSB"/>
    <property type="match status" value="1"/>
</dbReference>
<reference evidence="3 4" key="1">
    <citation type="submission" date="2020-03" db="EMBL/GenBank/DDBJ databases">
        <title>Soil Listeria distribution.</title>
        <authorList>
            <person name="Liao J."/>
            <person name="Wiedmann M."/>
        </authorList>
    </citation>
    <scope>NUCLEOTIDE SEQUENCE [LARGE SCALE GENOMIC DNA]</scope>
    <source>
        <strain evidence="3 4">FSL L7-1681</strain>
    </source>
</reference>